<dbReference type="Proteomes" id="UP000261540">
    <property type="component" value="Unplaced"/>
</dbReference>
<evidence type="ECO:0000256" key="3">
    <source>
        <dbReference type="ARBA" id="ARBA00022737"/>
    </source>
</evidence>
<evidence type="ECO:0000313" key="5">
    <source>
        <dbReference type="Ensembl" id="ENSPKIP00000011777.1"/>
    </source>
</evidence>
<reference evidence="5" key="1">
    <citation type="submission" date="2025-08" db="UniProtKB">
        <authorList>
            <consortium name="Ensembl"/>
        </authorList>
    </citation>
    <scope>IDENTIFICATION</scope>
</reference>
<reference evidence="5" key="2">
    <citation type="submission" date="2025-09" db="UniProtKB">
        <authorList>
            <consortium name="Ensembl"/>
        </authorList>
    </citation>
    <scope>IDENTIFICATION</scope>
</reference>
<sequence length="112" mass="12972">GTEAMRFAETQWTEALWDAEAAVCTKDRQLQLSTQLQKLAQAARATLERELKAFLQNMEQERSVLGELLQIHAQMWPYLGPPDRSVIQSQLDGLQEEWRILRRAAETSLYRL</sequence>
<keyword evidence="3" id="KW-0677">Repeat</keyword>
<dbReference type="STRING" id="1676925.ENSPKIP00000011777"/>
<dbReference type="PANTHER" id="PTHR14514">
    <property type="entry name" value="PKA ANCHORING PROTEIN"/>
    <property type="match status" value="1"/>
</dbReference>
<protein>
    <submittedName>
        <fullName evidence="5">Si:dkeyp-77c8.3</fullName>
    </submittedName>
</protein>
<dbReference type="PANTHER" id="PTHR14514:SF4">
    <property type="entry name" value="NESPRIN-2"/>
    <property type="match status" value="1"/>
</dbReference>
<evidence type="ECO:0000313" key="6">
    <source>
        <dbReference type="Proteomes" id="UP000261540"/>
    </source>
</evidence>
<comment type="subcellular location">
    <subcellularLocation>
        <location evidence="1">Endomembrane system</location>
    </subcellularLocation>
</comment>
<accession>A0A3B3QZ21</accession>
<proteinExistence type="predicted"/>
<dbReference type="AlphaFoldDB" id="A0A3B3QZ21"/>
<dbReference type="GeneTree" id="ENSGT00940000176966"/>
<evidence type="ECO:0000256" key="1">
    <source>
        <dbReference type="ARBA" id="ARBA00004308"/>
    </source>
</evidence>
<evidence type="ECO:0000256" key="4">
    <source>
        <dbReference type="ARBA" id="ARBA00023136"/>
    </source>
</evidence>
<keyword evidence="2" id="KW-0597">Phosphoprotein</keyword>
<name>A0A3B3QZ21_9TELE</name>
<keyword evidence="6" id="KW-1185">Reference proteome</keyword>
<keyword evidence="4" id="KW-0472">Membrane</keyword>
<dbReference type="Ensembl" id="ENSPKIT00000023729.1">
    <property type="protein sequence ID" value="ENSPKIP00000011777.1"/>
    <property type="gene ID" value="ENSPKIG00000018674.1"/>
</dbReference>
<organism evidence="5 6">
    <name type="scientific">Paramormyrops kingsleyae</name>
    <dbReference type="NCBI Taxonomy" id="1676925"/>
    <lineage>
        <taxon>Eukaryota</taxon>
        <taxon>Metazoa</taxon>
        <taxon>Chordata</taxon>
        <taxon>Craniata</taxon>
        <taxon>Vertebrata</taxon>
        <taxon>Euteleostomi</taxon>
        <taxon>Actinopterygii</taxon>
        <taxon>Neopterygii</taxon>
        <taxon>Teleostei</taxon>
        <taxon>Osteoglossocephala</taxon>
        <taxon>Osteoglossomorpha</taxon>
        <taxon>Osteoglossiformes</taxon>
        <taxon>Mormyridae</taxon>
        <taxon>Paramormyrops</taxon>
    </lineage>
</organism>
<evidence type="ECO:0000256" key="2">
    <source>
        <dbReference type="ARBA" id="ARBA00022553"/>
    </source>
</evidence>
<dbReference type="SUPFAM" id="SSF46966">
    <property type="entry name" value="Spectrin repeat"/>
    <property type="match status" value="1"/>
</dbReference>